<gene>
    <name evidence="4" type="primary">VPS34</name>
    <name evidence="4" type="ORF">TCON_0437</name>
</gene>
<keyword evidence="5" id="KW-1185">Reference proteome</keyword>
<evidence type="ECO:0000313" key="5">
    <source>
        <dbReference type="Proteomes" id="UP001516464"/>
    </source>
</evidence>
<dbReference type="SUPFAM" id="SSF56112">
    <property type="entry name" value="Protein kinase-like (PK-like)"/>
    <property type="match status" value="1"/>
</dbReference>
<dbReference type="SMART" id="SM00146">
    <property type="entry name" value="PI3Kc"/>
    <property type="match status" value="1"/>
</dbReference>
<dbReference type="PANTHER" id="PTHR10048">
    <property type="entry name" value="PHOSPHATIDYLINOSITOL KINASE"/>
    <property type="match status" value="1"/>
</dbReference>
<keyword evidence="1" id="KW-0808">Transferase</keyword>
<dbReference type="Gene3D" id="3.30.1010.10">
    <property type="entry name" value="Phosphatidylinositol 3-kinase Catalytic Subunit, Chain A, domain 4"/>
    <property type="match status" value="1"/>
</dbReference>
<dbReference type="InterPro" id="IPR036940">
    <property type="entry name" value="PI3/4_kinase_cat_sf"/>
</dbReference>
<keyword evidence="2" id="KW-0418">Kinase</keyword>
<dbReference type="Proteomes" id="UP001516464">
    <property type="component" value="Unassembled WGS sequence"/>
</dbReference>
<dbReference type="Pfam" id="PF00454">
    <property type="entry name" value="PI3_PI4_kinase"/>
    <property type="match status" value="1"/>
</dbReference>
<reference evidence="4 5" key="1">
    <citation type="submission" date="2019-01" db="EMBL/GenBank/DDBJ databases">
        <title>Genomes sequencing and comparative genomics of infectious freshwater microsporidia, Cucumispora dikerogammari and Thelohania contejeani.</title>
        <authorList>
            <person name="Cormier A."/>
            <person name="Giraud I."/>
            <person name="Wattier R."/>
            <person name="Teixeira M."/>
            <person name="Grandjean F."/>
            <person name="Rigaud T."/>
            <person name="Cordaux R."/>
        </authorList>
    </citation>
    <scope>NUCLEOTIDE SEQUENCE [LARGE SCALE GENOMIC DNA]</scope>
    <source>
        <strain evidence="4">T1</strain>
        <tissue evidence="4">Spores</tissue>
    </source>
</reference>
<dbReference type="InterPro" id="IPR000403">
    <property type="entry name" value="PI3/4_kinase_cat_dom"/>
</dbReference>
<dbReference type="EMBL" id="SBIQ01000016">
    <property type="protein sequence ID" value="KAF7684369.1"/>
    <property type="molecule type" value="Genomic_DNA"/>
</dbReference>
<evidence type="ECO:0000256" key="2">
    <source>
        <dbReference type="ARBA" id="ARBA00022777"/>
    </source>
</evidence>
<dbReference type="InterPro" id="IPR011009">
    <property type="entry name" value="Kinase-like_dom_sf"/>
</dbReference>
<evidence type="ECO:0000256" key="1">
    <source>
        <dbReference type="ARBA" id="ARBA00022679"/>
    </source>
</evidence>
<evidence type="ECO:0000259" key="3">
    <source>
        <dbReference type="PROSITE" id="PS50290"/>
    </source>
</evidence>
<comment type="caution">
    <text evidence="4">The sequence shown here is derived from an EMBL/GenBank/DDBJ whole genome shotgun (WGS) entry which is preliminary data.</text>
</comment>
<dbReference type="PROSITE" id="PS50290">
    <property type="entry name" value="PI3_4_KINASE_3"/>
    <property type="match status" value="1"/>
</dbReference>
<sequence length="606" mass="71047">MYELNVTNNHPNTNNRIVLKIHNILQNIIISTSKQISTYPLPFFFRSDMEINLECKNIEVSIQLKNKNYVIIDTCEEGPTLANTISSWDFNIIRICCKCKNRDNFIKTDRKFDSFYFHNIAEAFPEATFINFFLVKKDPLRRQPLIDKQSLNLAENLIKDTSKYIEFTKPKLSSTLEILTIFGKLDILNLIFRFINKKVKYTININEMFFASSCRKILGLLVIKRVSEVKNISDELFYDIFWNIRFMIKEGIVPKNEGENMFEKLLKNRNENNRPKDEVLKDLNNQITLISKIKSIFKKISNKNIRKKTKRKELLKSILYFDKKIEKLKGITSPFDPFIEFESINYDGIYIYSSTTFPINIPFNTSKGEYYIIYKKGDDLTRDVFIYSIVEYISSLAESYLTVSRIIPLNRNEGLIEVIISSSISHVQSNFPNLSEFLPDKSKIEKFIESYSGYTIIMYVLGVGDRNIDNMMITNEGEFFHIDFSYLWGDDPKPFVPDIIIPDLISSFFLEDENKLEQMISSCKRWYDIMRDNIDRILLFINLLALNPYFEGDVQYICDIIKKNLKVGVSKEEADLFVEELMLCNLRNIKTSLILFANRIGKAFRE</sequence>
<evidence type="ECO:0000313" key="4">
    <source>
        <dbReference type="EMBL" id="KAF7684369.1"/>
    </source>
</evidence>
<dbReference type="PANTHER" id="PTHR10048:SF7">
    <property type="entry name" value="PHOSPHATIDYLINOSITOL 3-KINASE CATALYTIC SUBUNIT TYPE 3"/>
    <property type="match status" value="1"/>
</dbReference>
<dbReference type="Gene3D" id="1.10.1070.11">
    <property type="entry name" value="Phosphatidylinositol 3-/4-kinase, catalytic domain"/>
    <property type="match status" value="1"/>
</dbReference>
<name>A0ABQ7I1U2_9MICR</name>
<protein>
    <submittedName>
        <fullName evidence="4">Phosphatidylinositol 3-kinase VPS34 like protein</fullName>
    </submittedName>
</protein>
<dbReference type="InterPro" id="IPR015433">
    <property type="entry name" value="PI3/4_kinase"/>
</dbReference>
<proteinExistence type="predicted"/>
<organism evidence="4 5">
    <name type="scientific">Astathelohania contejeani</name>
    <dbReference type="NCBI Taxonomy" id="164912"/>
    <lineage>
        <taxon>Eukaryota</taxon>
        <taxon>Fungi</taxon>
        <taxon>Fungi incertae sedis</taxon>
        <taxon>Microsporidia</taxon>
        <taxon>Astathelohaniidae</taxon>
        <taxon>Astathelohania</taxon>
    </lineage>
</organism>
<accession>A0ABQ7I1U2</accession>
<feature type="domain" description="PI3K/PI4K catalytic" evidence="3">
    <location>
        <begin position="345"/>
        <end position="590"/>
    </location>
</feature>